<feature type="transmembrane region" description="Helical" evidence="1">
    <location>
        <begin position="310"/>
        <end position="333"/>
    </location>
</feature>
<comment type="caution">
    <text evidence="2">The sequence shown here is derived from an EMBL/GenBank/DDBJ whole genome shotgun (WGS) entry which is preliminary data.</text>
</comment>
<keyword evidence="1" id="KW-1133">Transmembrane helix</keyword>
<proteinExistence type="predicted"/>
<dbReference type="Proteomes" id="UP000198414">
    <property type="component" value="Unassembled WGS sequence"/>
</dbReference>
<feature type="transmembrane region" description="Helical" evidence="1">
    <location>
        <begin position="76"/>
        <end position="107"/>
    </location>
</feature>
<organism evidence="2 3">
    <name type="scientific">Secundilactobacillus pentosiphilus</name>
    <dbReference type="NCBI Taxonomy" id="1714682"/>
    <lineage>
        <taxon>Bacteria</taxon>
        <taxon>Bacillati</taxon>
        <taxon>Bacillota</taxon>
        <taxon>Bacilli</taxon>
        <taxon>Lactobacillales</taxon>
        <taxon>Lactobacillaceae</taxon>
        <taxon>Secundilactobacillus</taxon>
    </lineage>
</organism>
<feature type="transmembrane region" description="Helical" evidence="1">
    <location>
        <begin position="127"/>
        <end position="146"/>
    </location>
</feature>
<dbReference type="AlphaFoldDB" id="A0A1Z5IU56"/>
<dbReference type="RefSeq" id="WP_180949694.1">
    <property type="nucleotide sequence ID" value="NZ_BCMI01000003.1"/>
</dbReference>
<evidence type="ECO:0000313" key="3">
    <source>
        <dbReference type="Proteomes" id="UP000198414"/>
    </source>
</evidence>
<protein>
    <submittedName>
        <fullName evidence="2">Putative membrane protein</fullName>
    </submittedName>
</protein>
<name>A0A1Z5IU56_9LACO</name>
<accession>A0A1Z5IU56</accession>
<feature type="transmembrane region" description="Helical" evidence="1">
    <location>
        <begin position="240"/>
        <end position="259"/>
    </location>
</feature>
<reference evidence="2 3" key="1">
    <citation type="submission" date="2015-11" db="EMBL/GenBank/DDBJ databases">
        <title>Draft genome sequences of new species of the genus Lactobacillus isolated from orchardgrass silage.</title>
        <authorList>
            <person name="Tohno M."/>
            <person name="Tanizawa Y."/>
            <person name="Arita M."/>
        </authorList>
    </citation>
    <scope>NUCLEOTIDE SEQUENCE [LARGE SCALE GENOMIC DNA]</scope>
    <source>
        <strain evidence="2 3">IWT25</strain>
    </source>
</reference>
<evidence type="ECO:0000313" key="2">
    <source>
        <dbReference type="EMBL" id="GAX05148.1"/>
    </source>
</evidence>
<evidence type="ECO:0000256" key="1">
    <source>
        <dbReference type="SAM" id="Phobius"/>
    </source>
</evidence>
<gene>
    <name evidence="2" type="ORF">IWT25_00451</name>
</gene>
<sequence>MSIKLLQIASRIKSNEIREKILFTLYAVYEIDYYFFGVSRINSLFDTSRITFMVNLLVMIGLSLFVLVNHYTLPEIVIIGFGVLLGLYAFVIVKLNVLLISVLFMSAAKKVKLNWFIRRDFILRTTLLISIIFANRIGWIPSVVGLREGTFTFVRDSLGFGQFNITGALIMICILEYIYLNFGKLTAFAYESILILVFLTLVTTNSRGSMLAVLLYVLFSWIYQNHPEAMGQFVKRNGELVKYQFGIFSIFSIAIVTWFDYNSSFWKTLNNLVSDRINILNQYYLKFGIHLLPQKVGDYRSAGAIVMDNVYATLAIQYGLLILLIFVIVYYVLAKRAFQAKNIGFVLMLVVLMVFGLIESTFFIIGINFTIMMVFANVETENDSKLGSVS</sequence>
<dbReference type="EMBL" id="BCMI01000003">
    <property type="protein sequence ID" value="GAX05148.1"/>
    <property type="molecule type" value="Genomic_DNA"/>
</dbReference>
<feature type="transmembrane region" description="Helical" evidence="1">
    <location>
        <begin position="192"/>
        <end position="219"/>
    </location>
</feature>
<keyword evidence="1" id="KW-0812">Transmembrane</keyword>
<keyword evidence="1" id="KW-0472">Membrane</keyword>
<feature type="transmembrane region" description="Helical" evidence="1">
    <location>
        <begin position="50"/>
        <end position="69"/>
    </location>
</feature>
<feature type="transmembrane region" description="Helical" evidence="1">
    <location>
        <begin position="158"/>
        <end position="180"/>
    </location>
</feature>
<feature type="transmembrane region" description="Helical" evidence="1">
    <location>
        <begin position="345"/>
        <end position="376"/>
    </location>
</feature>